<organism evidence="2 3">
    <name type="scientific">[Eubacterium] siraeum DSM 15702</name>
    <dbReference type="NCBI Taxonomy" id="428128"/>
    <lineage>
        <taxon>Bacteria</taxon>
        <taxon>Bacillati</taxon>
        <taxon>Bacillota</taxon>
        <taxon>Clostridia</taxon>
        <taxon>Eubacteriales</taxon>
        <taxon>Oscillospiraceae</taxon>
        <taxon>Oscillospiraceae incertae sedis</taxon>
    </lineage>
</organism>
<reference evidence="2" key="1">
    <citation type="submission" date="2007-10" db="EMBL/GenBank/DDBJ databases">
        <authorList>
            <person name="Fulton L."/>
            <person name="Clifton S."/>
            <person name="Fulton B."/>
            <person name="Xu J."/>
            <person name="Minx P."/>
            <person name="Pepin K.H."/>
            <person name="Johnson M."/>
            <person name="Thiruvilangam P."/>
            <person name="Bhonagiri V."/>
            <person name="Nash W.E."/>
            <person name="Mardis E.R."/>
            <person name="Wilson R.K."/>
        </authorList>
    </citation>
    <scope>NUCLEOTIDE SEQUENCE [LARGE SCALE GENOMIC DNA]</scope>
    <source>
        <strain evidence="2">DSM 15702</strain>
    </source>
</reference>
<keyword evidence="1" id="KW-1133">Transmembrane helix</keyword>
<accession>B0MQR1</accession>
<feature type="transmembrane region" description="Helical" evidence="1">
    <location>
        <begin position="89"/>
        <end position="109"/>
    </location>
</feature>
<protein>
    <submittedName>
        <fullName evidence="2">Uncharacterized protein</fullName>
    </submittedName>
</protein>
<evidence type="ECO:0000313" key="2">
    <source>
        <dbReference type="EMBL" id="EDS00038.1"/>
    </source>
</evidence>
<comment type="caution">
    <text evidence="2">The sequence shown here is derived from an EMBL/GenBank/DDBJ whole genome shotgun (WGS) entry which is preliminary data.</text>
</comment>
<evidence type="ECO:0000256" key="1">
    <source>
        <dbReference type="SAM" id="Phobius"/>
    </source>
</evidence>
<sequence>MRQLFLCHTVYFLHGFSAPVLKLVIANYIITDFNPAVNQKFRNFQSRPLYLYQKQRFTCIPQTVNKISRILCKNCFRIFYFGIFLPFRIIYFGIFHPFRIFYFAVLLLFRTFCNTHPRFCIKNPAPETSGAGKSPIPIASLTHSCQDL</sequence>
<proteinExistence type="predicted"/>
<dbReference type="AlphaFoldDB" id="B0MQR1"/>
<dbReference type="Proteomes" id="UP000005326">
    <property type="component" value="Unassembled WGS sequence"/>
</dbReference>
<keyword evidence="1" id="KW-0812">Transmembrane</keyword>
<evidence type="ECO:0000313" key="3">
    <source>
        <dbReference type="Proteomes" id="UP000005326"/>
    </source>
</evidence>
<keyword evidence="1" id="KW-0472">Membrane</keyword>
<gene>
    <name evidence="2" type="ORF">EUBSIR_02179</name>
</gene>
<dbReference type="EMBL" id="ABCA03000052">
    <property type="protein sequence ID" value="EDS00038.1"/>
    <property type="molecule type" value="Genomic_DNA"/>
</dbReference>
<name>B0MQR1_9FIRM</name>
<feature type="transmembrane region" description="Helical" evidence="1">
    <location>
        <begin position="12"/>
        <end position="30"/>
    </location>
</feature>
<keyword evidence="3" id="KW-1185">Reference proteome</keyword>
<reference evidence="2" key="2">
    <citation type="submission" date="2014-06" db="EMBL/GenBank/DDBJ databases">
        <title>Draft genome sequence of Eubacterium siraeum (DSM 15702).</title>
        <authorList>
            <person name="Sudarsanam P."/>
            <person name="Ley R."/>
            <person name="Guruge J."/>
            <person name="Turnbaugh P.J."/>
            <person name="Mahowald M."/>
            <person name="Liep D."/>
            <person name="Gordon J."/>
        </authorList>
    </citation>
    <scope>NUCLEOTIDE SEQUENCE</scope>
    <source>
        <strain evidence="2">DSM 15702</strain>
    </source>
</reference>